<sequence length="113" mass="12984">MGLDFSHCQAHWGYISFNRFRTKLAAEIGMNLDAMQGFNGDKPFSDYNDPIIPLLDHSDCDGELTLEECRQVAPRLRELISKWPDDDRDKQEALNLADGMERAAQNDESLQFY</sequence>
<dbReference type="OrthoDB" id="2972986at2"/>
<name>F7NKE5_9FIRM</name>
<dbReference type="Proteomes" id="UP000003240">
    <property type="component" value="Unassembled WGS sequence"/>
</dbReference>
<dbReference type="eggNOG" id="ENOG5030UP8">
    <property type="taxonomic scope" value="Bacteria"/>
</dbReference>
<comment type="caution">
    <text evidence="1">The sequence shown here is derived from an EMBL/GenBank/DDBJ whole genome shotgun (WGS) entry which is preliminary data.</text>
</comment>
<dbReference type="AlphaFoldDB" id="F7NKE5"/>
<dbReference type="RefSeq" id="WP_004096258.1">
    <property type="nucleotide sequence ID" value="NZ_AFGF01000107.1"/>
</dbReference>
<evidence type="ECO:0000313" key="2">
    <source>
        <dbReference type="Proteomes" id="UP000003240"/>
    </source>
</evidence>
<proteinExistence type="predicted"/>
<reference evidence="1 2" key="1">
    <citation type="journal article" date="2011" name="EMBO J.">
        <title>Structural diversity of bacterial flagellar motors.</title>
        <authorList>
            <person name="Chen S."/>
            <person name="Beeby M."/>
            <person name="Murphy G.E."/>
            <person name="Leadbetter J.R."/>
            <person name="Hendrixson D.R."/>
            <person name="Briegel A."/>
            <person name="Li Z."/>
            <person name="Shi J."/>
            <person name="Tocheva E.I."/>
            <person name="Muller A."/>
            <person name="Dobro M.J."/>
            <person name="Jensen G.J."/>
        </authorList>
    </citation>
    <scope>NUCLEOTIDE SEQUENCE [LARGE SCALE GENOMIC DNA]</scope>
    <source>
        <strain evidence="1 2">DSM 6540</strain>
    </source>
</reference>
<organism evidence="1 2">
    <name type="scientific">Acetonema longum DSM 6540</name>
    <dbReference type="NCBI Taxonomy" id="1009370"/>
    <lineage>
        <taxon>Bacteria</taxon>
        <taxon>Bacillati</taxon>
        <taxon>Bacillota</taxon>
        <taxon>Negativicutes</taxon>
        <taxon>Acetonemataceae</taxon>
        <taxon>Acetonema</taxon>
    </lineage>
</organism>
<protein>
    <submittedName>
        <fullName evidence="1">Uncharacterized protein</fullName>
    </submittedName>
</protein>
<dbReference type="EMBL" id="AFGF01000107">
    <property type="protein sequence ID" value="EGO63586.1"/>
    <property type="molecule type" value="Genomic_DNA"/>
</dbReference>
<accession>F7NKE5</accession>
<dbReference type="STRING" id="1009370.ALO_12791"/>
<gene>
    <name evidence="1" type="ORF">ALO_12791</name>
</gene>
<keyword evidence="2" id="KW-1185">Reference proteome</keyword>
<evidence type="ECO:0000313" key="1">
    <source>
        <dbReference type="EMBL" id="EGO63586.1"/>
    </source>
</evidence>